<dbReference type="AlphaFoldDB" id="A0A8J2QII8"/>
<dbReference type="EMBL" id="CAKASE010000050">
    <property type="protein sequence ID" value="CAG9563677.1"/>
    <property type="molecule type" value="Genomic_DNA"/>
</dbReference>
<evidence type="ECO:0000313" key="3">
    <source>
        <dbReference type="Proteomes" id="UP000789524"/>
    </source>
</evidence>
<feature type="compositionally biased region" description="Basic residues" evidence="1">
    <location>
        <begin position="1"/>
        <end position="10"/>
    </location>
</feature>
<accession>A0A8J2QII8</accession>
<feature type="region of interest" description="Disordered" evidence="1">
    <location>
        <begin position="1"/>
        <end position="82"/>
    </location>
</feature>
<evidence type="ECO:0000313" key="2">
    <source>
        <dbReference type="EMBL" id="CAG9563677.1"/>
    </source>
</evidence>
<sequence length="82" mass="8990">MTKRRPRRAPRQGQLTVKQLQPEDRSSSRSSRRSAEAAGGLSKQSEDCQSSQRTAKAAGGLPKQRRTAKAAEGSQLKLRGRD</sequence>
<reference evidence="2" key="1">
    <citation type="submission" date="2021-09" db="EMBL/GenBank/DDBJ databases">
        <authorList>
            <person name="Martin H S."/>
        </authorList>
    </citation>
    <scope>NUCLEOTIDE SEQUENCE</scope>
</reference>
<evidence type="ECO:0000256" key="1">
    <source>
        <dbReference type="SAM" id="MobiDB-lite"/>
    </source>
</evidence>
<organism evidence="2 3">
    <name type="scientific">Danaus chrysippus</name>
    <name type="common">African queen</name>
    <dbReference type="NCBI Taxonomy" id="151541"/>
    <lineage>
        <taxon>Eukaryota</taxon>
        <taxon>Metazoa</taxon>
        <taxon>Ecdysozoa</taxon>
        <taxon>Arthropoda</taxon>
        <taxon>Hexapoda</taxon>
        <taxon>Insecta</taxon>
        <taxon>Pterygota</taxon>
        <taxon>Neoptera</taxon>
        <taxon>Endopterygota</taxon>
        <taxon>Lepidoptera</taxon>
        <taxon>Glossata</taxon>
        <taxon>Ditrysia</taxon>
        <taxon>Papilionoidea</taxon>
        <taxon>Nymphalidae</taxon>
        <taxon>Danainae</taxon>
        <taxon>Danaini</taxon>
        <taxon>Danaina</taxon>
        <taxon>Danaus</taxon>
        <taxon>Anosia</taxon>
    </lineage>
</organism>
<comment type="caution">
    <text evidence="2">The sequence shown here is derived from an EMBL/GenBank/DDBJ whole genome shotgun (WGS) entry which is preliminary data.</text>
</comment>
<dbReference type="Proteomes" id="UP000789524">
    <property type="component" value="Unassembled WGS sequence"/>
</dbReference>
<keyword evidence="3" id="KW-1185">Reference proteome</keyword>
<gene>
    <name evidence="2" type="ORF">DCHRY22_LOCUS4785</name>
</gene>
<proteinExistence type="predicted"/>
<name>A0A8J2QII8_9NEOP</name>
<protein>
    <submittedName>
        <fullName evidence="2">(African queen) hypothetical protein</fullName>
    </submittedName>
</protein>